<dbReference type="Gene3D" id="3.40.50.620">
    <property type="entry name" value="HUPs"/>
    <property type="match status" value="1"/>
</dbReference>
<evidence type="ECO:0000259" key="12">
    <source>
        <dbReference type="Pfam" id="PF00750"/>
    </source>
</evidence>
<organism evidence="14 15">
    <name type="scientific">Caerostris extrusa</name>
    <name type="common">Bark spider</name>
    <name type="synonym">Caerostris bankana</name>
    <dbReference type="NCBI Taxonomy" id="172846"/>
    <lineage>
        <taxon>Eukaryota</taxon>
        <taxon>Metazoa</taxon>
        <taxon>Ecdysozoa</taxon>
        <taxon>Arthropoda</taxon>
        <taxon>Chelicerata</taxon>
        <taxon>Arachnida</taxon>
        <taxon>Araneae</taxon>
        <taxon>Araneomorphae</taxon>
        <taxon>Entelegynae</taxon>
        <taxon>Araneoidea</taxon>
        <taxon>Araneidae</taxon>
        <taxon>Caerostris</taxon>
    </lineage>
</organism>
<dbReference type="PANTHER" id="PTHR11956">
    <property type="entry name" value="ARGINYL-TRNA SYNTHETASE"/>
    <property type="match status" value="1"/>
</dbReference>
<dbReference type="InterPro" id="IPR001278">
    <property type="entry name" value="Arg-tRNA-ligase"/>
</dbReference>
<keyword evidence="4 11" id="KW-0547">Nucleotide-binding</keyword>
<gene>
    <name evidence="14" type="primary">YDR341C</name>
    <name evidence="14" type="ORF">CEXT_84051</name>
</gene>
<dbReference type="GO" id="GO:0032543">
    <property type="term" value="P:mitochondrial translation"/>
    <property type="evidence" value="ECO:0007669"/>
    <property type="project" value="TreeGrafter"/>
</dbReference>
<evidence type="ECO:0000256" key="3">
    <source>
        <dbReference type="ARBA" id="ARBA00022598"/>
    </source>
</evidence>
<comment type="similarity">
    <text evidence="1 11">Belongs to the class-I aminoacyl-tRNA synthetase family.</text>
</comment>
<dbReference type="InterPro" id="IPR008909">
    <property type="entry name" value="DALR_anticod-bd"/>
</dbReference>
<dbReference type="Pfam" id="PF00750">
    <property type="entry name" value="tRNA-synt_1d"/>
    <property type="match status" value="1"/>
</dbReference>
<evidence type="ECO:0000256" key="8">
    <source>
        <dbReference type="ARBA" id="ARBA00039495"/>
    </source>
</evidence>
<evidence type="ECO:0000256" key="6">
    <source>
        <dbReference type="ARBA" id="ARBA00022917"/>
    </source>
</evidence>
<evidence type="ECO:0000256" key="9">
    <source>
        <dbReference type="ARBA" id="ARBA00049339"/>
    </source>
</evidence>
<dbReference type="GO" id="GO:0005739">
    <property type="term" value="C:mitochondrion"/>
    <property type="evidence" value="ECO:0007669"/>
    <property type="project" value="TreeGrafter"/>
</dbReference>
<dbReference type="GO" id="GO:0004814">
    <property type="term" value="F:arginine-tRNA ligase activity"/>
    <property type="evidence" value="ECO:0007669"/>
    <property type="project" value="UniProtKB-EC"/>
</dbReference>
<name>A0AAV4RVQ0_CAEEX</name>
<evidence type="ECO:0000256" key="2">
    <source>
        <dbReference type="ARBA" id="ARBA00012837"/>
    </source>
</evidence>
<keyword evidence="15" id="KW-1185">Reference proteome</keyword>
<evidence type="ECO:0000256" key="7">
    <source>
        <dbReference type="ARBA" id="ARBA00023146"/>
    </source>
</evidence>
<proteinExistence type="inferred from homology"/>
<keyword evidence="5 11" id="KW-0067">ATP-binding</keyword>
<reference evidence="14 15" key="1">
    <citation type="submission" date="2021-06" db="EMBL/GenBank/DDBJ databases">
        <title>Caerostris extrusa draft genome.</title>
        <authorList>
            <person name="Kono N."/>
            <person name="Arakawa K."/>
        </authorList>
    </citation>
    <scope>NUCLEOTIDE SEQUENCE [LARGE SCALE GENOMIC DNA]</scope>
</reference>
<evidence type="ECO:0000256" key="1">
    <source>
        <dbReference type="ARBA" id="ARBA00005594"/>
    </source>
</evidence>
<dbReference type="EMBL" id="BPLR01008480">
    <property type="protein sequence ID" value="GIY25021.1"/>
    <property type="molecule type" value="Genomic_DNA"/>
</dbReference>
<feature type="domain" description="DALR anticodon binding" evidence="13">
    <location>
        <begin position="244"/>
        <end position="296"/>
    </location>
</feature>
<dbReference type="InterPro" id="IPR014729">
    <property type="entry name" value="Rossmann-like_a/b/a_fold"/>
</dbReference>
<dbReference type="AlphaFoldDB" id="A0AAV4RVQ0"/>
<comment type="catalytic activity">
    <reaction evidence="9">
        <text>tRNA(Arg) + L-arginine + ATP = L-arginyl-tRNA(Arg) + AMP + diphosphate</text>
        <dbReference type="Rhea" id="RHEA:20301"/>
        <dbReference type="Rhea" id="RHEA-COMP:9658"/>
        <dbReference type="Rhea" id="RHEA-COMP:9673"/>
        <dbReference type="ChEBI" id="CHEBI:30616"/>
        <dbReference type="ChEBI" id="CHEBI:32682"/>
        <dbReference type="ChEBI" id="CHEBI:33019"/>
        <dbReference type="ChEBI" id="CHEBI:78442"/>
        <dbReference type="ChEBI" id="CHEBI:78513"/>
        <dbReference type="ChEBI" id="CHEBI:456215"/>
        <dbReference type="EC" id="6.1.1.19"/>
    </reaction>
</comment>
<dbReference type="InterPro" id="IPR009080">
    <property type="entry name" value="tRNAsynth_Ia_anticodon-bd"/>
</dbReference>
<comment type="caution">
    <text evidence="14">The sequence shown here is derived from an EMBL/GenBank/DDBJ whole genome shotgun (WGS) entry which is preliminary data.</text>
</comment>
<dbReference type="Gene3D" id="1.10.730.10">
    <property type="entry name" value="Isoleucyl-tRNA Synthetase, Domain 1"/>
    <property type="match status" value="1"/>
</dbReference>
<dbReference type="EC" id="6.1.1.19" evidence="2"/>
<dbReference type="SUPFAM" id="SSF47323">
    <property type="entry name" value="Anticodon-binding domain of a subclass of class I aminoacyl-tRNA synthetases"/>
    <property type="match status" value="1"/>
</dbReference>
<sequence length="301" mass="35514">MKEGNEETLSEWINVKDHFLKHYDSIYERIGLTFDDRLFDSSYSEEIEETYNRLLQKNLLVIEEDGKVKINVAFNGTENIFINREINSIVYKLNRAVCGASHRKKKYNFDTVYYVAPTSEANFFSTVFSLIKELEHDLYNSLHHVKLKNITSFDKKLKNVHAEDIIEQAKTYTKDMLKRDLYLQDDEISEEMAEILSLSSLIINDMTHKRSFDYKFDWKQILNLGERSGAGLQFCHAGLKGLQKDSDFYYKVEIDTSPLLEKEAQHLIKHLSRFDEIVYQSYQTLEPHIILEYLFSFEVYC</sequence>
<dbReference type="InterPro" id="IPR035684">
    <property type="entry name" value="ArgRS_core"/>
</dbReference>
<accession>A0AAV4RVQ0</accession>
<dbReference type="SUPFAM" id="SSF52374">
    <property type="entry name" value="Nucleotidylyl transferase"/>
    <property type="match status" value="1"/>
</dbReference>
<evidence type="ECO:0000259" key="13">
    <source>
        <dbReference type="Pfam" id="PF05746"/>
    </source>
</evidence>
<evidence type="ECO:0000256" key="4">
    <source>
        <dbReference type="ARBA" id="ARBA00022741"/>
    </source>
</evidence>
<evidence type="ECO:0000313" key="15">
    <source>
        <dbReference type="Proteomes" id="UP001054945"/>
    </source>
</evidence>
<evidence type="ECO:0000256" key="10">
    <source>
        <dbReference type="ARBA" id="ARBA00049595"/>
    </source>
</evidence>
<dbReference type="Proteomes" id="UP001054945">
    <property type="component" value="Unassembled WGS sequence"/>
</dbReference>
<keyword evidence="6 11" id="KW-0648">Protein biosynthesis</keyword>
<feature type="domain" description="Arginyl-tRNA synthetase catalytic core" evidence="12">
    <location>
        <begin position="2"/>
        <end position="218"/>
    </location>
</feature>
<keyword evidence="7 11" id="KW-0030">Aminoacyl-tRNA synthetase</keyword>
<evidence type="ECO:0000256" key="11">
    <source>
        <dbReference type="RuleBase" id="RU363038"/>
    </source>
</evidence>
<evidence type="ECO:0000313" key="14">
    <source>
        <dbReference type="EMBL" id="GIY25021.1"/>
    </source>
</evidence>
<evidence type="ECO:0000256" key="5">
    <source>
        <dbReference type="ARBA" id="ARBA00022840"/>
    </source>
</evidence>
<dbReference type="GO" id="GO:0006420">
    <property type="term" value="P:arginyl-tRNA aminoacylation"/>
    <property type="evidence" value="ECO:0007669"/>
    <property type="project" value="InterPro"/>
</dbReference>
<comment type="function">
    <text evidence="10">Catalyzes the attachment of arginine to tRNA(Arg) in a two-step reaction: arginine is first activated by ATP to form Arg-AMP and then transferred to the acceptor end of tRNA(Arg).</text>
</comment>
<protein>
    <recommendedName>
        <fullName evidence="8">Probable arginine--tRNA ligase, mitochondrial</fullName>
        <ecNumber evidence="2">6.1.1.19</ecNumber>
    </recommendedName>
</protein>
<dbReference type="Pfam" id="PF05746">
    <property type="entry name" value="DALR_1"/>
    <property type="match status" value="1"/>
</dbReference>
<dbReference type="PANTHER" id="PTHR11956:SF11">
    <property type="entry name" value="ARGININE--TRNA LIGASE, MITOCHONDRIAL-RELATED"/>
    <property type="match status" value="1"/>
</dbReference>
<dbReference type="GO" id="GO:0005524">
    <property type="term" value="F:ATP binding"/>
    <property type="evidence" value="ECO:0007669"/>
    <property type="project" value="UniProtKB-KW"/>
</dbReference>
<keyword evidence="3 11" id="KW-0436">Ligase</keyword>